<evidence type="ECO:0000256" key="4">
    <source>
        <dbReference type="ARBA" id="ARBA00022741"/>
    </source>
</evidence>
<keyword evidence="12" id="KW-1185">Reference proteome</keyword>
<dbReference type="Gene3D" id="1.10.510.10">
    <property type="entry name" value="Transferase(Phosphotransferase) domain 1"/>
    <property type="match status" value="1"/>
</dbReference>
<dbReference type="Pfam" id="PF00069">
    <property type="entry name" value="Pkinase"/>
    <property type="match status" value="1"/>
</dbReference>
<dbReference type="InterPro" id="IPR008271">
    <property type="entry name" value="Ser/Thr_kinase_AS"/>
</dbReference>
<evidence type="ECO:0000256" key="9">
    <source>
        <dbReference type="SAM" id="Phobius"/>
    </source>
</evidence>
<dbReference type="PANTHER" id="PTHR24363:SF0">
    <property type="entry name" value="SERINE_THREONINE KINASE LIKE DOMAIN CONTAINING 1"/>
    <property type="match status" value="1"/>
</dbReference>
<keyword evidence="5 11" id="KW-0418">Kinase</keyword>
<dbReference type="OrthoDB" id="9788659at2"/>
<dbReference type="PROSITE" id="PS00108">
    <property type="entry name" value="PROTEIN_KINASE_ST"/>
    <property type="match status" value="1"/>
</dbReference>
<dbReference type="SUPFAM" id="SSF56112">
    <property type="entry name" value="Protein kinase-like (PK-like)"/>
    <property type="match status" value="1"/>
</dbReference>
<keyword evidence="3" id="KW-0808">Transferase</keyword>
<dbReference type="Proteomes" id="UP000184310">
    <property type="component" value="Unassembled WGS sequence"/>
</dbReference>
<comment type="catalytic activity">
    <reaction evidence="8">
        <text>L-seryl-[protein] + ATP = O-phospho-L-seryl-[protein] + ADP + H(+)</text>
        <dbReference type="Rhea" id="RHEA:17989"/>
        <dbReference type="Rhea" id="RHEA-COMP:9863"/>
        <dbReference type="Rhea" id="RHEA-COMP:11604"/>
        <dbReference type="ChEBI" id="CHEBI:15378"/>
        <dbReference type="ChEBI" id="CHEBI:29999"/>
        <dbReference type="ChEBI" id="CHEBI:30616"/>
        <dbReference type="ChEBI" id="CHEBI:83421"/>
        <dbReference type="ChEBI" id="CHEBI:456216"/>
        <dbReference type="EC" id="2.7.11.1"/>
    </reaction>
</comment>
<evidence type="ECO:0000256" key="2">
    <source>
        <dbReference type="ARBA" id="ARBA00022527"/>
    </source>
</evidence>
<dbReference type="PROSITE" id="PS50011">
    <property type="entry name" value="PROTEIN_KINASE_DOM"/>
    <property type="match status" value="1"/>
</dbReference>
<gene>
    <name evidence="11" type="ORF">SAMN02745163_01839</name>
</gene>
<evidence type="ECO:0000256" key="6">
    <source>
        <dbReference type="ARBA" id="ARBA00022840"/>
    </source>
</evidence>
<comment type="catalytic activity">
    <reaction evidence="7">
        <text>L-threonyl-[protein] + ATP = O-phospho-L-threonyl-[protein] + ADP + H(+)</text>
        <dbReference type="Rhea" id="RHEA:46608"/>
        <dbReference type="Rhea" id="RHEA-COMP:11060"/>
        <dbReference type="Rhea" id="RHEA-COMP:11605"/>
        <dbReference type="ChEBI" id="CHEBI:15378"/>
        <dbReference type="ChEBI" id="CHEBI:30013"/>
        <dbReference type="ChEBI" id="CHEBI:30616"/>
        <dbReference type="ChEBI" id="CHEBI:61977"/>
        <dbReference type="ChEBI" id="CHEBI:456216"/>
        <dbReference type="EC" id="2.7.11.1"/>
    </reaction>
</comment>
<keyword evidence="9" id="KW-1133">Transmembrane helix</keyword>
<keyword evidence="4" id="KW-0547">Nucleotide-binding</keyword>
<dbReference type="AlphaFoldDB" id="A0A1M6IWI4"/>
<feature type="transmembrane region" description="Helical" evidence="9">
    <location>
        <begin position="357"/>
        <end position="375"/>
    </location>
</feature>
<keyword evidence="6" id="KW-0067">ATP-binding</keyword>
<dbReference type="EMBL" id="FQZB01000008">
    <property type="protein sequence ID" value="SHJ38782.1"/>
    <property type="molecule type" value="Genomic_DNA"/>
</dbReference>
<protein>
    <recommendedName>
        <fullName evidence="1">non-specific serine/threonine protein kinase</fullName>
        <ecNumber evidence="1">2.7.11.1</ecNumber>
    </recommendedName>
</protein>
<evidence type="ECO:0000259" key="10">
    <source>
        <dbReference type="PROSITE" id="PS50011"/>
    </source>
</evidence>
<dbReference type="SMART" id="SM00220">
    <property type="entry name" value="S_TKc"/>
    <property type="match status" value="1"/>
</dbReference>
<evidence type="ECO:0000256" key="3">
    <source>
        <dbReference type="ARBA" id="ARBA00022679"/>
    </source>
</evidence>
<evidence type="ECO:0000256" key="1">
    <source>
        <dbReference type="ARBA" id="ARBA00012513"/>
    </source>
</evidence>
<evidence type="ECO:0000256" key="7">
    <source>
        <dbReference type="ARBA" id="ARBA00047899"/>
    </source>
</evidence>
<reference evidence="11 12" key="1">
    <citation type="submission" date="2016-11" db="EMBL/GenBank/DDBJ databases">
        <authorList>
            <person name="Jaros S."/>
            <person name="Januszkiewicz K."/>
            <person name="Wedrychowicz H."/>
        </authorList>
    </citation>
    <scope>NUCLEOTIDE SEQUENCE [LARGE SCALE GENOMIC DNA]</scope>
    <source>
        <strain evidence="11 12">DSM 21758</strain>
    </source>
</reference>
<dbReference type="EC" id="2.7.11.1" evidence="1"/>
<dbReference type="CDD" id="cd14014">
    <property type="entry name" value="STKc_PknB_like"/>
    <property type="match status" value="1"/>
</dbReference>
<accession>A0A1M6IWI4</accession>
<keyword evidence="2 11" id="KW-0723">Serine/threonine-protein kinase</keyword>
<dbReference type="InterPro" id="IPR011009">
    <property type="entry name" value="Kinase-like_dom_sf"/>
</dbReference>
<proteinExistence type="predicted"/>
<keyword evidence="9" id="KW-0812">Transmembrane</keyword>
<evidence type="ECO:0000256" key="8">
    <source>
        <dbReference type="ARBA" id="ARBA00048679"/>
    </source>
</evidence>
<feature type="domain" description="Protein kinase" evidence="10">
    <location>
        <begin position="1"/>
        <end position="260"/>
    </location>
</feature>
<organism evidence="11 12">
    <name type="scientific">Clostridium cavendishii DSM 21758</name>
    <dbReference type="NCBI Taxonomy" id="1121302"/>
    <lineage>
        <taxon>Bacteria</taxon>
        <taxon>Bacillati</taxon>
        <taxon>Bacillota</taxon>
        <taxon>Clostridia</taxon>
        <taxon>Eubacteriales</taxon>
        <taxon>Clostridiaceae</taxon>
        <taxon>Clostridium</taxon>
    </lineage>
</organism>
<evidence type="ECO:0000256" key="5">
    <source>
        <dbReference type="ARBA" id="ARBA00022777"/>
    </source>
</evidence>
<keyword evidence="9" id="KW-0472">Membrane</keyword>
<evidence type="ECO:0000313" key="11">
    <source>
        <dbReference type="EMBL" id="SHJ38782.1"/>
    </source>
</evidence>
<evidence type="ECO:0000313" key="12">
    <source>
        <dbReference type="Proteomes" id="UP000184310"/>
    </source>
</evidence>
<feature type="transmembrane region" description="Helical" evidence="9">
    <location>
        <begin position="308"/>
        <end position="336"/>
    </location>
</feature>
<dbReference type="GO" id="GO:0005524">
    <property type="term" value="F:ATP binding"/>
    <property type="evidence" value="ECO:0007669"/>
    <property type="project" value="UniProtKB-KW"/>
</dbReference>
<dbReference type="STRING" id="1121302.SAMN02745163_01839"/>
<sequence>MDDFCENELSKYVTLTQLNITHKSKVYLVKNTLDNKIYIKKHVENYNLNVYKMLKSIESYNIPRIYDLFEIDNELIIIEEFINGLTLEEIKEKSYLIDEKKVALYMITLCGALEKLHNLNPPIIHRDIKPSNIIINNDGILKLIDFDVSKIFKEYSKKDTALLGTKGYISPELYCFNRTDIRSDIYSIGILINVLTIGAYPQDIENPGILNPIIKKCTNLSPENRYQTVSELKKDLENIFEEVDESKKSLSLEKNKKEMFKKPIINYDLTEDNKALASTNASPIKLSEIYKIIPGFRTETPWKTIIAILWYMFVISGLFIKPLLSIMFLLFTSLYTNFLNLKEKLPLIKNENISVKIFGYFFYSFIIFFGLGAFLK</sequence>
<dbReference type="PANTHER" id="PTHR24363">
    <property type="entry name" value="SERINE/THREONINE PROTEIN KINASE"/>
    <property type="match status" value="1"/>
</dbReference>
<dbReference type="GO" id="GO:0004674">
    <property type="term" value="F:protein serine/threonine kinase activity"/>
    <property type="evidence" value="ECO:0007669"/>
    <property type="project" value="UniProtKB-KW"/>
</dbReference>
<dbReference type="RefSeq" id="WP_072986380.1">
    <property type="nucleotide sequence ID" value="NZ_FQZB01000008.1"/>
</dbReference>
<dbReference type="InterPro" id="IPR000719">
    <property type="entry name" value="Prot_kinase_dom"/>
</dbReference>
<name>A0A1M6IWI4_9CLOT</name>